<reference evidence="1 2" key="1">
    <citation type="submission" date="2014-02" db="EMBL/GenBank/DDBJ databases">
        <title>Draft genome sequence of Lysinibacillus massiliensis CCUG 49529.</title>
        <authorList>
            <person name="Zhang F."/>
            <person name="Wang G."/>
            <person name="Zhang L."/>
        </authorList>
    </citation>
    <scope>NUCLEOTIDE SEQUENCE [LARGE SCALE GENOMIC DNA]</scope>
    <source>
        <strain evidence="1 2">CCUG 49529</strain>
    </source>
</reference>
<dbReference type="OrthoDB" id="6692273at2"/>
<dbReference type="Gene3D" id="3.10.450.50">
    <property type="match status" value="1"/>
</dbReference>
<comment type="caution">
    <text evidence="1">The sequence shown here is derived from an EMBL/GenBank/DDBJ whole genome shotgun (WGS) entry which is preliminary data.</text>
</comment>
<dbReference type="EMBL" id="JPVQ01000033">
    <property type="protein sequence ID" value="KGR89817.1"/>
    <property type="molecule type" value="Genomic_DNA"/>
</dbReference>
<evidence type="ECO:0008006" key="3">
    <source>
        <dbReference type="Google" id="ProtNLM"/>
    </source>
</evidence>
<dbReference type="Proteomes" id="UP000030595">
    <property type="component" value="Unassembled WGS sequence"/>
</dbReference>
<dbReference type="AlphaFoldDB" id="A0A0A3JS59"/>
<organism evidence="1 2">
    <name type="scientific">Ureibacillus massiliensis 4400831 = CIP 108448 = CCUG 49529</name>
    <dbReference type="NCBI Taxonomy" id="1211035"/>
    <lineage>
        <taxon>Bacteria</taxon>
        <taxon>Bacillati</taxon>
        <taxon>Bacillota</taxon>
        <taxon>Bacilli</taxon>
        <taxon>Bacillales</taxon>
        <taxon>Caryophanaceae</taxon>
        <taxon>Ureibacillus</taxon>
    </lineage>
</organism>
<dbReference type="RefSeq" id="WP_036178278.1">
    <property type="nucleotide sequence ID" value="NZ_AVCZ01000033.1"/>
</dbReference>
<accession>A0A0A3JS59</accession>
<name>A0A0A3JS59_9BACL</name>
<dbReference type="SUPFAM" id="SSF54427">
    <property type="entry name" value="NTF2-like"/>
    <property type="match status" value="1"/>
</dbReference>
<protein>
    <recommendedName>
        <fullName evidence="3">Nuclear transport factor 2 family protein</fullName>
    </recommendedName>
</protein>
<evidence type="ECO:0000313" key="1">
    <source>
        <dbReference type="EMBL" id="KGR89817.1"/>
    </source>
</evidence>
<dbReference type="InterPro" id="IPR032710">
    <property type="entry name" value="NTF2-like_dom_sf"/>
</dbReference>
<proteinExistence type="predicted"/>
<sequence length="132" mass="14742">MEKSEMEVVIHTPQDCGNSPRKAILLELTKACLNKDTLFISKHITEDIKVNLIGHGKIQGKENLLAFIYQNNTYNITEVTIETIITHGTAAALNGYTLIRNKGGSAFSLIYTFTDSTKNVMIKEITSYFTKV</sequence>
<evidence type="ECO:0000313" key="2">
    <source>
        <dbReference type="Proteomes" id="UP000030595"/>
    </source>
</evidence>
<dbReference type="eggNOG" id="COG3631">
    <property type="taxonomic scope" value="Bacteria"/>
</dbReference>
<keyword evidence="2" id="KW-1185">Reference proteome</keyword>
<gene>
    <name evidence="1" type="ORF">CD30_15035</name>
</gene>